<accession>A0A9P7AMU4</accession>
<name>A0A9P7AMU4_9AGAM</name>
<dbReference type="GeneID" id="64600547"/>
<comment type="caution">
    <text evidence="3">The sequence shown here is derived from an EMBL/GenBank/DDBJ whole genome shotgun (WGS) entry which is preliminary data.</text>
</comment>
<dbReference type="AlphaFoldDB" id="A0A9P7AMU4"/>
<reference evidence="3" key="1">
    <citation type="journal article" date="2020" name="New Phytol.">
        <title>Comparative genomics reveals dynamic genome evolution in host specialist ectomycorrhizal fungi.</title>
        <authorList>
            <person name="Lofgren L.A."/>
            <person name="Nguyen N.H."/>
            <person name="Vilgalys R."/>
            <person name="Ruytinx J."/>
            <person name="Liao H.L."/>
            <person name="Branco S."/>
            <person name="Kuo A."/>
            <person name="LaButti K."/>
            <person name="Lipzen A."/>
            <person name="Andreopoulos W."/>
            <person name="Pangilinan J."/>
            <person name="Riley R."/>
            <person name="Hundley H."/>
            <person name="Na H."/>
            <person name="Barry K."/>
            <person name="Grigoriev I.V."/>
            <person name="Stajich J.E."/>
            <person name="Kennedy P.G."/>
        </authorList>
    </citation>
    <scope>NUCLEOTIDE SEQUENCE</scope>
    <source>
        <strain evidence="3">S12</strain>
    </source>
</reference>
<evidence type="ECO:0000256" key="1">
    <source>
        <dbReference type="SAM" id="MobiDB-lite"/>
    </source>
</evidence>
<dbReference type="InterPro" id="IPR046629">
    <property type="entry name" value="DUF6741"/>
</dbReference>
<evidence type="ECO:0000313" key="4">
    <source>
        <dbReference type="Proteomes" id="UP000719766"/>
    </source>
</evidence>
<proteinExistence type="predicted"/>
<evidence type="ECO:0000313" key="3">
    <source>
        <dbReference type="EMBL" id="KAG1792470.1"/>
    </source>
</evidence>
<sequence>MAYSPYDAYDSYDDYDSYSRPRKQSFGYRATTPIGGYPYDPRLGATYSEPMMRGERYSSSAYPMYPSNRSMYRTPNHSANYLPYDDMDYRTGTPGLYPPLVQPLAMGRPRRASSVSYSPRPPAFGDPFRRNSPPQVRFKRKGAFRSGITLGEAQANVRLAGHDSYTFNDLGVDHRGKIYVKMSWPGYSPLNYEIPVDGYGGLIDLQSLTRRIGRAVSHYLQANIIPIPMDRIELSHMEEVGMGTWHLKMTTN</sequence>
<feature type="region of interest" description="Disordered" evidence="1">
    <location>
        <begin position="111"/>
        <end position="132"/>
    </location>
</feature>
<organism evidence="3 4">
    <name type="scientific">Suillus plorans</name>
    <dbReference type="NCBI Taxonomy" id="116603"/>
    <lineage>
        <taxon>Eukaryota</taxon>
        <taxon>Fungi</taxon>
        <taxon>Dikarya</taxon>
        <taxon>Basidiomycota</taxon>
        <taxon>Agaricomycotina</taxon>
        <taxon>Agaricomycetes</taxon>
        <taxon>Agaricomycetidae</taxon>
        <taxon>Boletales</taxon>
        <taxon>Suillineae</taxon>
        <taxon>Suillaceae</taxon>
        <taxon>Suillus</taxon>
    </lineage>
</organism>
<protein>
    <recommendedName>
        <fullName evidence="2">DUF6741 domain-containing protein</fullName>
    </recommendedName>
</protein>
<dbReference type="Proteomes" id="UP000719766">
    <property type="component" value="Unassembled WGS sequence"/>
</dbReference>
<keyword evidence="4" id="KW-1185">Reference proteome</keyword>
<dbReference type="EMBL" id="JABBWE010000036">
    <property type="protein sequence ID" value="KAG1792470.1"/>
    <property type="molecule type" value="Genomic_DNA"/>
</dbReference>
<dbReference type="OrthoDB" id="10268011at2759"/>
<feature type="domain" description="DUF6741" evidence="2">
    <location>
        <begin position="126"/>
        <end position="249"/>
    </location>
</feature>
<dbReference type="RefSeq" id="XP_041159083.1">
    <property type="nucleotide sequence ID" value="XM_041306783.1"/>
</dbReference>
<gene>
    <name evidence="3" type="ORF">HD556DRAFT_1444471</name>
</gene>
<evidence type="ECO:0000259" key="2">
    <source>
        <dbReference type="Pfam" id="PF20526"/>
    </source>
</evidence>
<dbReference type="Pfam" id="PF20526">
    <property type="entry name" value="DUF6741"/>
    <property type="match status" value="1"/>
</dbReference>